<evidence type="ECO:0000256" key="1">
    <source>
        <dbReference type="ARBA" id="ARBA00004141"/>
    </source>
</evidence>
<feature type="transmembrane region" description="Helical" evidence="6">
    <location>
        <begin position="170"/>
        <end position="190"/>
    </location>
</feature>
<feature type="transmembrane region" description="Helical" evidence="6">
    <location>
        <begin position="228"/>
        <end position="247"/>
    </location>
</feature>
<keyword evidence="6" id="KW-0813">Transport</keyword>
<keyword evidence="5" id="KW-0046">Antibiotic resistance</keyword>
<dbReference type="PIRSF" id="PIRSF006648">
    <property type="entry name" value="DrrB"/>
    <property type="match status" value="1"/>
</dbReference>
<evidence type="ECO:0000256" key="6">
    <source>
        <dbReference type="RuleBase" id="RU361157"/>
    </source>
</evidence>
<dbReference type="AlphaFoldDB" id="A0A3E0HEM5"/>
<dbReference type="EMBL" id="QUNO01000009">
    <property type="protein sequence ID" value="REH43724.1"/>
    <property type="molecule type" value="Genomic_DNA"/>
</dbReference>
<dbReference type="GO" id="GO:0043190">
    <property type="term" value="C:ATP-binding cassette (ABC) transporter complex"/>
    <property type="evidence" value="ECO:0007669"/>
    <property type="project" value="InterPro"/>
</dbReference>
<evidence type="ECO:0000256" key="5">
    <source>
        <dbReference type="ARBA" id="ARBA00023251"/>
    </source>
</evidence>
<dbReference type="PANTHER" id="PTHR43229">
    <property type="entry name" value="NODULATION PROTEIN J"/>
    <property type="match status" value="1"/>
</dbReference>
<dbReference type="InterPro" id="IPR000412">
    <property type="entry name" value="ABC_2_transport"/>
</dbReference>
<dbReference type="InterPro" id="IPR047817">
    <property type="entry name" value="ABC2_TM_bact-type"/>
</dbReference>
<feature type="transmembrane region" description="Helical" evidence="6">
    <location>
        <begin position="140"/>
        <end position="163"/>
    </location>
</feature>
<gene>
    <name evidence="8" type="ORF">BCF44_109267</name>
</gene>
<comment type="caution">
    <text evidence="8">The sequence shown here is derived from an EMBL/GenBank/DDBJ whole genome shotgun (WGS) entry which is preliminary data.</text>
</comment>
<evidence type="ECO:0000313" key="9">
    <source>
        <dbReference type="Proteomes" id="UP000256269"/>
    </source>
</evidence>
<evidence type="ECO:0000256" key="3">
    <source>
        <dbReference type="ARBA" id="ARBA00022989"/>
    </source>
</evidence>
<keyword evidence="3 6" id="KW-1133">Transmembrane helix</keyword>
<feature type="domain" description="ABC transmembrane type-2" evidence="7">
    <location>
        <begin position="23"/>
        <end position="249"/>
    </location>
</feature>
<proteinExistence type="inferred from homology"/>
<dbReference type="PROSITE" id="PS51012">
    <property type="entry name" value="ABC_TM2"/>
    <property type="match status" value="1"/>
</dbReference>
<dbReference type="InterPro" id="IPR013525">
    <property type="entry name" value="ABC2_TM"/>
</dbReference>
<dbReference type="Pfam" id="PF01061">
    <property type="entry name" value="ABC2_membrane"/>
    <property type="match status" value="1"/>
</dbReference>
<keyword evidence="6" id="KW-1003">Cell membrane</keyword>
<feature type="transmembrane region" description="Helical" evidence="6">
    <location>
        <begin position="57"/>
        <end position="80"/>
    </location>
</feature>
<dbReference type="InterPro" id="IPR051784">
    <property type="entry name" value="Nod_factor_ABC_transporter"/>
</dbReference>
<keyword evidence="2 6" id="KW-0812">Transmembrane</keyword>
<dbReference type="RefSeq" id="WP_116177155.1">
    <property type="nucleotide sequence ID" value="NZ_CP144375.1"/>
</dbReference>
<name>A0A3E0HEM5_9PSEU</name>
<evidence type="ECO:0000313" key="8">
    <source>
        <dbReference type="EMBL" id="REH43724.1"/>
    </source>
</evidence>
<dbReference type="GO" id="GO:0046677">
    <property type="term" value="P:response to antibiotic"/>
    <property type="evidence" value="ECO:0007669"/>
    <property type="project" value="UniProtKB-KW"/>
</dbReference>
<organism evidence="8 9">
    <name type="scientific">Kutzneria buriramensis</name>
    <dbReference type="NCBI Taxonomy" id="1045776"/>
    <lineage>
        <taxon>Bacteria</taxon>
        <taxon>Bacillati</taxon>
        <taxon>Actinomycetota</taxon>
        <taxon>Actinomycetes</taxon>
        <taxon>Pseudonocardiales</taxon>
        <taxon>Pseudonocardiaceae</taxon>
        <taxon>Kutzneria</taxon>
    </lineage>
</organism>
<keyword evidence="4 6" id="KW-0472">Membrane</keyword>
<reference evidence="8 9" key="1">
    <citation type="submission" date="2018-08" db="EMBL/GenBank/DDBJ databases">
        <title>Genomic Encyclopedia of Archaeal and Bacterial Type Strains, Phase II (KMG-II): from individual species to whole genera.</title>
        <authorList>
            <person name="Goeker M."/>
        </authorList>
    </citation>
    <scope>NUCLEOTIDE SEQUENCE [LARGE SCALE GENOMIC DNA]</scope>
    <source>
        <strain evidence="8 9">DSM 45791</strain>
    </source>
</reference>
<comment type="subcellular location">
    <subcellularLocation>
        <location evidence="6">Cell membrane</location>
        <topology evidence="6">Multi-pass membrane protein</topology>
    </subcellularLocation>
    <subcellularLocation>
        <location evidence="1">Membrane</location>
        <topology evidence="1">Multi-pass membrane protein</topology>
    </subcellularLocation>
</comment>
<evidence type="ECO:0000256" key="4">
    <source>
        <dbReference type="ARBA" id="ARBA00023136"/>
    </source>
</evidence>
<evidence type="ECO:0000256" key="2">
    <source>
        <dbReference type="ARBA" id="ARBA00022692"/>
    </source>
</evidence>
<dbReference type="OrthoDB" id="9255971at2"/>
<accession>A0A3E0HEM5</accession>
<keyword evidence="9" id="KW-1185">Reference proteome</keyword>
<feature type="transmembrane region" description="Helical" evidence="6">
    <location>
        <begin position="23"/>
        <end position="45"/>
    </location>
</feature>
<dbReference type="PANTHER" id="PTHR43229:SF2">
    <property type="entry name" value="NODULATION PROTEIN J"/>
    <property type="match status" value="1"/>
</dbReference>
<dbReference type="GO" id="GO:0140359">
    <property type="term" value="F:ABC-type transporter activity"/>
    <property type="evidence" value="ECO:0007669"/>
    <property type="project" value="InterPro"/>
</dbReference>
<feature type="transmembrane region" description="Helical" evidence="6">
    <location>
        <begin position="101"/>
        <end position="128"/>
    </location>
</feature>
<comment type="similarity">
    <text evidence="6">Belongs to the ABC-2 integral membrane protein family.</text>
</comment>
<evidence type="ECO:0000259" key="7">
    <source>
        <dbReference type="PROSITE" id="PS51012"/>
    </source>
</evidence>
<dbReference type="Proteomes" id="UP000256269">
    <property type="component" value="Unassembled WGS sequence"/>
</dbReference>
<sequence>MTLASAVWLSSARHIRGVVRSPWTTIISLVQPIVWLLIFGSLFSAVSRIPGFTGGMYLAFLTPGVLAMTGLYAGGWNGMYTIIDIDNGLLDRLLASPMQRLAILLGPLAQQAVVVLAQSILILCLAWVKGVSFAGGVPGYLVMLVSVALLSCLIGALSNALAVIVRKINVLVVAVQFLVLPLTFTSSAYMQLNLAPGWIQAVSKVNPLNWSVEAAREALGASPDWGQIGLYLGMLSVLLGFALWVATRAFRSYLRSQ</sequence>
<protein>
    <recommendedName>
        <fullName evidence="6">Transport permease protein</fullName>
    </recommendedName>
</protein>